<keyword evidence="1" id="KW-0472">Membrane</keyword>
<feature type="transmembrane region" description="Helical" evidence="1">
    <location>
        <begin position="39"/>
        <end position="57"/>
    </location>
</feature>
<organism evidence="2 3">
    <name type="scientific">Janibacter hoylei PVAS-1</name>
    <dbReference type="NCBI Taxonomy" id="1210046"/>
    <lineage>
        <taxon>Bacteria</taxon>
        <taxon>Bacillati</taxon>
        <taxon>Actinomycetota</taxon>
        <taxon>Actinomycetes</taxon>
        <taxon>Micrococcales</taxon>
        <taxon>Intrasporangiaceae</taxon>
        <taxon>Janibacter</taxon>
    </lineage>
</organism>
<reference evidence="2 3" key="1">
    <citation type="journal article" date="2009" name="Int. J. Syst. Evol. Microbiol.">
        <title>Janibacter hoylei sp. nov., Bacillus isronensis sp. nov. and Bacillus aryabhattai sp. nov., isolated from cryotubes used for collecting air from the upper atmosphere.</title>
        <authorList>
            <person name="Shivaji S."/>
            <person name="Chaturvedi P."/>
            <person name="Begum Z."/>
            <person name="Pindi P.K."/>
            <person name="Manorama R."/>
            <person name="Padmanaban D.A."/>
            <person name="Shouche Y.S."/>
            <person name="Pawar S."/>
            <person name="Vaishampayan P."/>
            <person name="Dutt C.B."/>
            <person name="Datta G.N."/>
            <person name="Manchanda R.K."/>
            <person name="Rao U.R."/>
            <person name="Bhargava P.M."/>
            <person name="Narlikar J.V."/>
        </authorList>
    </citation>
    <scope>NUCLEOTIDE SEQUENCE [LARGE SCALE GENOMIC DNA]</scope>
    <source>
        <strain evidence="2 3">PVAS-1</strain>
    </source>
</reference>
<gene>
    <name evidence="2" type="ORF">CWN80_06130</name>
</gene>
<evidence type="ECO:0000313" key="2">
    <source>
        <dbReference type="EMBL" id="RWU84387.1"/>
    </source>
</evidence>
<dbReference type="Proteomes" id="UP000288711">
    <property type="component" value="Unassembled WGS sequence"/>
</dbReference>
<keyword evidence="3" id="KW-1185">Reference proteome</keyword>
<proteinExistence type="predicted"/>
<dbReference type="AlphaFoldDB" id="A0A444B7J4"/>
<sequence length="59" mass="5967">MGNLGAYEDIVVRAKEAGGVDMLIESIERSAAFRAMPKAFVAGAGVATVLAVGVTAARS</sequence>
<protein>
    <submittedName>
        <fullName evidence="2">Uncharacterized protein</fullName>
    </submittedName>
</protein>
<dbReference type="EMBL" id="PIPF01000005">
    <property type="protein sequence ID" value="RWU84387.1"/>
    <property type="molecule type" value="Genomic_DNA"/>
</dbReference>
<keyword evidence="1" id="KW-0812">Transmembrane</keyword>
<keyword evidence="1" id="KW-1133">Transmembrane helix</keyword>
<comment type="caution">
    <text evidence="2">The sequence shown here is derived from an EMBL/GenBank/DDBJ whole genome shotgun (WGS) entry which is preliminary data.</text>
</comment>
<name>A0A444B7J4_9MICO</name>
<accession>A0A444B7J4</accession>
<evidence type="ECO:0000313" key="3">
    <source>
        <dbReference type="Proteomes" id="UP000288711"/>
    </source>
</evidence>
<evidence type="ECO:0000256" key="1">
    <source>
        <dbReference type="SAM" id="Phobius"/>
    </source>
</evidence>